<evidence type="ECO:0000259" key="7">
    <source>
        <dbReference type="PROSITE" id="PS51775"/>
    </source>
</evidence>
<accession>A0A2C9UD07</accession>
<proteinExistence type="predicted"/>
<name>A0A2C9UD07_MANES</name>
<dbReference type="Pfam" id="PF04576">
    <property type="entry name" value="Zein-binding"/>
    <property type="match status" value="1"/>
</dbReference>
<feature type="region of interest" description="Disordered" evidence="5">
    <location>
        <begin position="202"/>
        <end position="230"/>
    </location>
</feature>
<evidence type="ECO:0000256" key="2">
    <source>
        <dbReference type="ARBA" id="ARBA00022692"/>
    </source>
</evidence>
<dbReference type="STRING" id="3983.A0A2C9UD07"/>
<keyword evidence="4 6" id="KW-0472">Membrane</keyword>
<feature type="compositionally biased region" description="Basic and acidic residues" evidence="5">
    <location>
        <begin position="215"/>
        <end position="226"/>
    </location>
</feature>
<gene>
    <name evidence="8" type="ORF">MANES_15G053600</name>
</gene>
<dbReference type="GO" id="GO:0016020">
    <property type="term" value="C:membrane"/>
    <property type="evidence" value="ECO:0007669"/>
    <property type="project" value="UniProtKB-SubCell"/>
</dbReference>
<dbReference type="GO" id="GO:0080115">
    <property type="term" value="F:myosin XI tail binding"/>
    <property type="evidence" value="ECO:0007669"/>
    <property type="project" value="UniProtKB-ARBA"/>
</dbReference>
<feature type="region of interest" description="Disordered" evidence="5">
    <location>
        <begin position="262"/>
        <end position="291"/>
    </location>
</feature>
<protein>
    <recommendedName>
        <fullName evidence="7">GTD-binding domain-containing protein</fullName>
    </recommendedName>
</protein>
<evidence type="ECO:0000256" key="6">
    <source>
        <dbReference type="SAM" id="Phobius"/>
    </source>
</evidence>
<feature type="domain" description="GTD-binding" evidence="7">
    <location>
        <begin position="297"/>
        <end position="395"/>
    </location>
</feature>
<evidence type="ECO:0000256" key="4">
    <source>
        <dbReference type="ARBA" id="ARBA00023136"/>
    </source>
</evidence>
<evidence type="ECO:0000256" key="5">
    <source>
        <dbReference type="SAM" id="MobiDB-lite"/>
    </source>
</evidence>
<reference evidence="8" key="1">
    <citation type="submission" date="2016-02" db="EMBL/GenBank/DDBJ databases">
        <title>WGS assembly of Manihot esculenta.</title>
        <authorList>
            <person name="Bredeson J.V."/>
            <person name="Prochnik S.E."/>
            <person name="Lyons J.B."/>
            <person name="Schmutz J."/>
            <person name="Grimwood J."/>
            <person name="Vrebalov J."/>
            <person name="Bart R.S."/>
            <person name="Amuge T."/>
            <person name="Ferguson M.E."/>
            <person name="Green R."/>
            <person name="Putnam N."/>
            <person name="Stites J."/>
            <person name="Rounsley S."/>
            <person name="Rokhsar D.S."/>
        </authorList>
    </citation>
    <scope>NUCLEOTIDE SEQUENCE [LARGE SCALE GENOMIC DNA]</scope>
    <source>
        <tissue evidence="8">Leaf</tissue>
    </source>
</reference>
<feature type="compositionally biased region" description="Polar residues" evidence="5">
    <location>
        <begin position="273"/>
        <end position="291"/>
    </location>
</feature>
<evidence type="ECO:0000313" key="8">
    <source>
        <dbReference type="EMBL" id="OAY28257.1"/>
    </source>
</evidence>
<dbReference type="PANTHER" id="PTHR31422:SF49">
    <property type="entry name" value="GTD-BINDING DOMAIN-CONTAINING PROTEIN"/>
    <property type="match status" value="1"/>
</dbReference>
<dbReference type="PROSITE" id="PS51775">
    <property type="entry name" value="GTD_BINDING"/>
    <property type="match status" value="1"/>
</dbReference>
<organism evidence="8">
    <name type="scientific">Manihot esculenta</name>
    <name type="common">Cassava</name>
    <name type="synonym">Jatropha manihot</name>
    <dbReference type="NCBI Taxonomy" id="3983"/>
    <lineage>
        <taxon>Eukaryota</taxon>
        <taxon>Viridiplantae</taxon>
        <taxon>Streptophyta</taxon>
        <taxon>Embryophyta</taxon>
        <taxon>Tracheophyta</taxon>
        <taxon>Spermatophyta</taxon>
        <taxon>Magnoliopsida</taxon>
        <taxon>eudicotyledons</taxon>
        <taxon>Gunneridae</taxon>
        <taxon>Pentapetalae</taxon>
        <taxon>rosids</taxon>
        <taxon>fabids</taxon>
        <taxon>Malpighiales</taxon>
        <taxon>Euphorbiaceae</taxon>
        <taxon>Crotonoideae</taxon>
        <taxon>Manihoteae</taxon>
        <taxon>Manihot</taxon>
    </lineage>
</organism>
<evidence type="ECO:0000256" key="3">
    <source>
        <dbReference type="ARBA" id="ARBA00022989"/>
    </source>
</evidence>
<comment type="subcellular location">
    <subcellularLocation>
        <location evidence="1">Membrane</location>
    </subcellularLocation>
</comment>
<dbReference type="EMBL" id="CM004401">
    <property type="protein sequence ID" value="OAY28257.1"/>
    <property type="molecule type" value="Genomic_DNA"/>
</dbReference>
<keyword evidence="2 6" id="KW-0812">Transmembrane</keyword>
<dbReference type="AlphaFoldDB" id="A0A2C9UD07"/>
<dbReference type="PANTHER" id="PTHR31422">
    <property type="entry name" value="BNAANNG28530D PROTEIN"/>
    <property type="match status" value="1"/>
</dbReference>
<keyword evidence="3 6" id="KW-1133">Transmembrane helix</keyword>
<feature type="transmembrane region" description="Helical" evidence="6">
    <location>
        <begin position="21"/>
        <end position="46"/>
    </location>
</feature>
<evidence type="ECO:0000256" key="1">
    <source>
        <dbReference type="ARBA" id="ARBA00004370"/>
    </source>
</evidence>
<sequence>MPCHAVRIWKFSDVVGAFLDLSIAFLLLYASTLAYFASKFLALFGLNLPCPYNSFFAIPDNTDNNCLQRRLVDHASQKIFSVRSSVKSKFPFGSIGNDLQWNSNKGTDTHEGFGSEGEVSSVSSIERRTDNVTGADLAEMKDKSFVMGAMNLPDVKEGRYESKGKWITRHRSRSGLRRRRKVSFHRNGRKIPWVSSYKSLWSNAETPKSAPARISKLEDEDGKRPANFEGESACNVNSCDILDVKETSVHIGSKRKFSHGFELNESVDENEPTQENPSTADEFNSHLDQGSDSNAKSIIRLLTQALEEDHSARAVLYIELEKERSAAATAADEAMSMILRLQEEKASIQMEAIQCQRIMEEKCAYDAEEMSVLKEIIARREKEKYYLEKEVEAYRQMISGNEQKCKCYHDFDAIDDQSSVYKKVMKDKNKQLSMNAAATLKNPNIPIGLPPTCSSRSRSLHSDMRRKSMSAFDAERFKIDNEISWLREKLKFVQHGREKLQFTKGNKEKEKIQLQILEDINCQLRETRQFTEPGKAAGGLIASSHI</sequence>
<dbReference type="InterPro" id="IPR007656">
    <property type="entry name" value="GTD-bd"/>
</dbReference>